<dbReference type="AlphaFoldDB" id="A0A1S2VJ82"/>
<evidence type="ECO:0000313" key="3">
    <source>
        <dbReference type="EMBL" id="OIN58821.1"/>
    </source>
</evidence>
<dbReference type="InterPro" id="IPR019734">
    <property type="entry name" value="TPR_rpt"/>
</dbReference>
<dbReference type="Gene3D" id="1.25.40.10">
    <property type="entry name" value="Tetratricopeptide repeat domain"/>
    <property type="match status" value="1"/>
</dbReference>
<gene>
    <name evidence="3" type="ORF">BLX24_11350</name>
</gene>
<dbReference type="PANTHER" id="PTHR44809:SF1">
    <property type="entry name" value="PROTEIN O-MANNOSYL-TRANSFERASE TMTC1"/>
    <property type="match status" value="1"/>
</dbReference>
<evidence type="ECO:0000313" key="4">
    <source>
        <dbReference type="Proteomes" id="UP000181790"/>
    </source>
</evidence>
<accession>A0A1S2VJ82</accession>
<comment type="caution">
    <text evidence="3">The sequence shown here is derived from an EMBL/GenBank/DDBJ whole genome shotgun (WGS) entry which is preliminary data.</text>
</comment>
<feature type="region of interest" description="Disordered" evidence="2">
    <location>
        <begin position="34"/>
        <end position="73"/>
    </location>
</feature>
<dbReference type="OrthoDB" id="1490552at2"/>
<feature type="compositionally biased region" description="Polar residues" evidence="2">
    <location>
        <begin position="40"/>
        <end position="50"/>
    </location>
</feature>
<dbReference type="PROSITE" id="PS50005">
    <property type="entry name" value="TPR"/>
    <property type="match status" value="1"/>
</dbReference>
<organism evidence="3 4">
    <name type="scientific">Arsenicibacter rosenii</name>
    <dbReference type="NCBI Taxonomy" id="1750698"/>
    <lineage>
        <taxon>Bacteria</taxon>
        <taxon>Pseudomonadati</taxon>
        <taxon>Bacteroidota</taxon>
        <taxon>Cytophagia</taxon>
        <taxon>Cytophagales</taxon>
        <taxon>Spirosomataceae</taxon>
        <taxon>Arsenicibacter</taxon>
    </lineage>
</organism>
<dbReference type="InterPro" id="IPR011990">
    <property type="entry name" value="TPR-like_helical_dom_sf"/>
</dbReference>
<dbReference type="RefSeq" id="WP_071503272.1">
    <property type="nucleotide sequence ID" value="NZ_MORL01000005.1"/>
</dbReference>
<sequence>MNKSILLVVVVASALTVGLYSLPKVAVRNEDKKLGGRVTDQVSSQTPSDSKASEMPSAAHNAPLAPEQQKRVDELKQKLATAGETQKEAVTGQLMAAFKEASRYDSAAYYAGKLAESMPNERTNLVAGDAYFEAYGFAVDDQKSAYLGEQTRAFYKKALDANPDLLTAKANMAMTYVSTQTPMQGIMLLREVLQQDPTNELALFNLGLLSMKSGQYQRAIDRFRQILTNNPASRKAQFYLGISLAEAGQKEEARKVLAKVKTQEKDPQVLAAVREYEERLK</sequence>
<dbReference type="InterPro" id="IPR052943">
    <property type="entry name" value="TMTC_O-mannosyl-trnsfr"/>
</dbReference>
<protein>
    <submittedName>
        <fullName evidence="3">Uncharacterized protein</fullName>
    </submittedName>
</protein>
<feature type="repeat" description="TPR" evidence="1">
    <location>
        <begin position="200"/>
        <end position="233"/>
    </location>
</feature>
<evidence type="ECO:0000256" key="2">
    <source>
        <dbReference type="SAM" id="MobiDB-lite"/>
    </source>
</evidence>
<name>A0A1S2VJ82_9BACT</name>
<evidence type="ECO:0000256" key="1">
    <source>
        <dbReference type="PROSITE-ProRule" id="PRU00339"/>
    </source>
</evidence>
<dbReference type="PANTHER" id="PTHR44809">
    <property type="match status" value="1"/>
</dbReference>
<keyword evidence="1" id="KW-0802">TPR repeat</keyword>
<dbReference type="Proteomes" id="UP000181790">
    <property type="component" value="Unassembled WGS sequence"/>
</dbReference>
<reference evidence="3 4" key="1">
    <citation type="submission" date="2016-10" db="EMBL/GenBank/DDBJ databases">
        <title>Arsenicibacter rosenii gen. nov., sp. nov., an efficient arsenic-methylating bacterium isolated from an arsenic-contaminated paddy soil.</title>
        <authorList>
            <person name="Huang K."/>
        </authorList>
    </citation>
    <scope>NUCLEOTIDE SEQUENCE [LARGE SCALE GENOMIC DNA]</scope>
    <source>
        <strain evidence="3 4">SM-1</strain>
    </source>
</reference>
<dbReference type="SMART" id="SM00028">
    <property type="entry name" value="TPR"/>
    <property type="match status" value="3"/>
</dbReference>
<keyword evidence="4" id="KW-1185">Reference proteome</keyword>
<proteinExistence type="predicted"/>
<dbReference type="Pfam" id="PF14559">
    <property type="entry name" value="TPR_19"/>
    <property type="match status" value="1"/>
</dbReference>
<dbReference type="SUPFAM" id="SSF48452">
    <property type="entry name" value="TPR-like"/>
    <property type="match status" value="1"/>
</dbReference>
<dbReference type="EMBL" id="MORL01000005">
    <property type="protein sequence ID" value="OIN58821.1"/>
    <property type="molecule type" value="Genomic_DNA"/>
</dbReference>